<protein>
    <submittedName>
        <fullName evidence="2">Spondin-1-like</fullName>
    </submittedName>
</protein>
<proteinExistence type="predicted"/>
<keyword evidence="1" id="KW-1185">Reference proteome</keyword>
<name>A0AC58MAK8_CASCN</name>
<accession>A0AC58MAK8</accession>
<evidence type="ECO:0000313" key="2">
    <source>
        <dbReference type="RefSeq" id="XP_073926443.1"/>
    </source>
</evidence>
<reference evidence="2" key="1">
    <citation type="submission" date="2025-08" db="UniProtKB">
        <authorList>
            <consortium name="RefSeq"/>
        </authorList>
    </citation>
    <scope>IDENTIFICATION</scope>
</reference>
<evidence type="ECO:0000313" key="1">
    <source>
        <dbReference type="Proteomes" id="UP001732720"/>
    </source>
</evidence>
<dbReference type="Proteomes" id="UP001732720">
    <property type="component" value="Chromosome 4"/>
</dbReference>
<gene>
    <name evidence="2" type="primary">LOC141422523</name>
</gene>
<organism evidence="1 2">
    <name type="scientific">Castor canadensis</name>
    <name type="common">American beaver</name>
    <dbReference type="NCBI Taxonomy" id="51338"/>
    <lineage>
        <taxon>Eukaryota</taxon>
        <taxon>Metazoa</taxon>
        <taxon>Chordata</taxon>
        <taxon>Craniata</taxon>
        <taxon>Vertebrata</taxon>
        <taxon>Euteleostomi</taxon>
        <taxon>Mammalia</taxon>
        <taxon>Eutheria</taxon>
        <taxon>Euarchontoglires</taxon>
        <taxon>Glires</taxon>
        <taxon>Rodentia</taxon>
        <taxon>Castorimorpha</taxon>
        <taxon>Castoridae</taxon>
        <taxon>Castor</taxon>
    </lineage>
</organism>
<dbReference type="RefSeq" id="XP_073926443.1">
    <property type="nucleotide sequence ID" value="XM_074070342.1"/>
</dbReference>
<sequence length="142" mass="14981">MVSEHPAPLQAPTGHQGSSKSHSPPPRGPFQTEVCLERIGDTRTELGGGVLEDETALGHLRLSRSLVRGPDAAPGRGIGFLQGDLRPCGQVGRLLSPILHVQGTRREGCTEFSLRVEGDLDICKPGSSYHALLAASSVLIAD</sequence>